<dbReference type="OrthoDB" id="438394at2759"/>
<proteinExistence type="predicted"/>
<dbReference type="EMBL" id="LSRX01000270">
    <property type="protein sequence ID" value="OLQ02211.1"/>
    <property type="molecule type" value="Genomic_DNA"/>
</dbReference>
<dbReference type="Proteomes" id="UP000186817">
    <property type="component" value="Unassembled WGS sequence"/>
</dbReference>
<reference evidence="1 2" key="1">
    <citation type="submission" date="2016-02" db="EMBL/GenBank/DDBJ databases">
        <title>Genome analysis of coral dinoflagellate symbionts highlights evolutionary adaptations to a symbiotic lifestyle.</title>
        <authorList>
            <person name="Aranda M."/>
            <person name="Li Y."/>
            <person name="Liew Y.J."/>
            <person name="Baumgarten S."/>
            <person name="Simakov O."/>
            <person name="Wilson M."/>
            <person name="Piel J."/>
            <person name="Ashoor H."/>
            <person name="Bougouffa S."/>
            <person name="Bajic V.B."/>
            <person name="Ryu T."/>
            <person name="Ravasi T."/>
            <person name="Bayer T."/>
            <person name="Micklem G."/>
            <person name="Kim H."/>
            <person name="Bhak J."/>
            <person name="Lajeunesse T.C."/>
            <person name="Voolstra C.R."/>
        </authorList>
    </citation>
    <scope>NUCLEOTIDE SEQUENCE [LARGE SCALE GENOMIC DNA]</scope>
    <source>
        <strain evidence="1 2">CCMP2467</strain>
    </source>
</reference>
<evidence type="ECO:0000313" key="2">
    <source>
        <dbReference type="Proteomes" id="UP000186817"/>
    </source>
</evidence>
<accession>A0A1Q9E465</accession>
<name>A0A1Q9E465_SYMMI</name>
<keyword evidence="2" id="KW-1185">Reference proteome</keyword>
<organism evidence="1 2">
    <name type="scientific">Symbiodinium microadriaticum</name>
    <name type="common">Dinoflagellate</name>
    <name type="synonym">Zooxanthella microadriatica</name>
    <dbReference type="NCBI Taxonomy" id="2951"/>
    <lineage>
        <taxon>Eukaryota</taxon>
        <taxon>Sar</taxon>
        <taxon>Alveolata</taxon>
        <taxon>Dinophyceae</taxon>
        <taxon>Suessiales</taxon>
        <taxon>Symbiodiniaceae</taxon>
        <taxon>Symbiodinium</taxon>
    </lineage>
</organism>
<protein>
    <submittedName>
        <fullName evidence="1">Uncharacterized protein</fullName>
    </submittedName>
</protein>
<dbReference type="AlphaFoldDB" id="A0A1Q9E465"/>
<comment type="caution">
    <text evidence="1">The sequence shown here is derived from an EMBL/GenBank/DDBJ whole genome shotgun (WGS) entry which is preliminary data.</text>
</comment>
<evidence type="ECO:0000313" key="1">
    <source>
        <dbReference type="EMBL" id="OLQ02211.1"/>
    </source>
</evidence>
<gene>
    <name evidence="1" type="ORF">AK812_SmicGene14939</name>
</gene>
<sequence>MWGSSLVNEQEERPWTNGAAANVASMSLGTGIIAAADERWWSEAVYTSLIGLVTRTAEAEIAEIEANLSPAYRAYKVRRLESAAADGVPDSIPHKPPINEPTYCSAAADRRASAAVRATADASSIVAFIDNTAGQAALSKGYGKDPAANVKAFGDLGFATTAATDELRTTAQLRSCPRTVDVLAELLTEPPDRVSELACSTRSAADKVPEQPGSHFGWVNAWMIGWMGEWVSGTEYM</sequence>